<reference evidence="3" key="1">
    <citation type="journal article" date="2019" name="Int. J. Syst. Evol. Microbiol.">
        <title>The Global Catalogue of Microorganisms (GCM) 10K type strain sequencing project: providing services to taxonomists for standard genome sequencing and annotation.</title>
        <authorList>
            <consortium name="The Broad Institute Genomics Platform"/>
            <consortium name="The Broad Institute Genome Sequencing Center for Infectious Disease"/>
            <person name="Wu L."/>
            <person name="Ma J."/>
        </authorList>
    </citation>
    <scope>NUCLEOTIDE SEQUENCE [LARGE SCALE GENOMIC DNA]</scope>
    <source>
        <strain evidence="3">JCM 17939</strain>
    </source>
</reference>
<protein>
    <submittedName>
        <fullName evidence="2">Uncharacterized protein</fullName>
    </submittedName>
</protein>
<dbReference type="Proteomes" id="UP001501442">
    <property type="component" value="Unassembled WGS sequence"/>
</dbReference>
<feature type="compositionally biased region" description="Basic and acidic residues" evidence="1">
    <location>
        <begin position="43"/>
        <end position="57"/>
    </location>
</feature>
<sequence length="63" mass="6733">MAVTGHTVHVSAATDLPPVESRVSRLLEALRRSVALLLGPDAPLHEGDDSHGLSHDGDLDELW</sequence>
<accession>A0ABP8UUA1</accession>
<dbReference type="EMBL" id="BAABHK010000032">
    <property type="protein sequence ID" value="GAA4640360.1"/>
    <property type="molecule type" value="Genomic_DNA"/>
</dbReference>
<organism evidence="2 3">
    <name type="scientific">Actinoallomurus vinaceus</name>
    <dbReference type="NCBI Taxonomy" id="1080074"/>
    <lineage>
        <taxon>Bacteria</taxon>
        <taxon>Bacillati</taxon>
        <taxon>Actinomycetota</taxon>
        <taxon>Actinomycetes</taxon>
        <taxon>Streptosporangiales</taxon>
        <taxon>Thermomonosporaceae</taxon>
        <taxon>Actinoallomurus</taxon>
    </lineage>
</organism>
<evidence type="ECO:0000313" key="2">
    <source>
        <dbReference type="EMBL" id="GAA4640360.1"/>
    </source>
</evidence>
<proteinExistence type="predicted"/>
<evidence type="ECO:0000256" key="1">
    <source>
        <dbReference type="SAM" id="MobiDB-lite"/>
    </source>
</evidence>
<evidence type="ECO:0000313" key="3">
    <source>
        <dbReference type="Proteomes" id="UP001501442"/>
    </source>
</evidence>
<feature type="region of interest" description="Disordered" evidence="1">
    <location>
        <begin position="41"/>
        <end position="63"/>
    </location>
</feature>
<gene>
    <name evidence="2" type="ORF">GCM10023196_105550</name>
</gene>
<dbReference type="RefSeq" id="WP_345444109.1">
    <property type="nucleotide sequence ID" value="NZ_BAABHK010000032.1"/>
</dbReference>
<name>A0ABP8UUA1_9ACTN</name>
<keyword evidence="3" id="KW-1185">Reference proteome</keyword>
<comment type="caution">
    <text evidence="2">The sequence shown here is derived from an EMBL/GenBank/DDBJ whole genome shotgun (WGS) entry which is preliminary data.</text>
</comment>